<evidence type="ECO:0000313" key="4">
    <source>
        <dbReference type="Proteomes" id="UP000008212"/>
    </source>
</evidence>
<sequence length="471" mass="56033">MEEKKHKELKLSIDINTDVEKILSKKDKEIIIDQIILHFDSGKLQEVLKLSYYLLSKDQTYYFSSMKRKGFFRIGTKEFNTKKISYIIENILSKTHEQLKIENVNYLRSMLALHYVAPECRNILKFADNVIKKYKKRFIKTLYAILEFDLLEVKIGKPSYSNLISDPIYGVDPVSEAISTLVDRYTKEFNVSDEDFGPLDINSHKNIISDCKKLLQKIIVVNKIQKFEYEVETYGYNFEQRNDKICYMISKEKIEKAKVLTYFVTPSHHYNAIIKELLSRKDNISIYELFEKNISSTEYWKIEELPTRRIVIFLLFNENIKIFDSDNLFREEFAFLSELLTEFHIDDNNIKDMKLKNGIGVFDVIKFKRIIEFCAYAINYALNKHNNDCFLQYESIVPVYSYDLFINMLNKIYKDTEIINKLINELTWDKKINLISKRHLFLWGELLFYLVLTIWKAVIFLEIYALKIMSK</sequence>
<dbReference type="HOGENOM" id="CLU_579923_0_0_12"/>
<dbReference type="EMBL" id="AE017226">
    <property type="protein sequence ID" value="AAS12350.1"/>
    <property type="molecule type" value="Genomic_DNA"/>
</dbReference>
<dbReference type="KEGG" id="tde:TDE_1835"/>
<dbReference type="PATRIC" id="fig|243275.7.peg.1695"/>
<dbReference type="Proteomes" id="UP000008212">
    <property type="component" value="Chromosome"/>
</dbReference>
<organism evidence="3 4">
    <name type="scientific">Treponema denticola (strain ATCC 35405 / DSM 14222 / CIP 103919 / JCM 8153 / KCTC 15104)</name>
    <dbReference type="NCBI Taxonomy" id="243275"/>
    <lineage>
        <taxon>Bacteria</taxon>
        <taxon>Pseudomonadati</taxon>
        <taxon>Spirochaetota</taxon>
        <taxon>Spirochaetia</taxon>
        <taxon>Spirochaetales</taxon>
        <taxon>Treponemataceae</taxon>
        <taxon>Treponema</taxon>
    </lineage>
</organism>
<dbReference type="AlphaFoldDB" id="Q73LM7"/>
<dbReference type="GeneID" id="2741223"/>
<feature type="transmembrane region" description="Helical" evidence="1">
    <location>
        <begin position="440"/>
        <end position="466"/>
    </location>
</feature>
<evidence type="ECO:0000256" key="1">
    <source>
        <dbReference type="SAM" id="Phobius"/>
    </source>
</evidence>
<accession>Q73LM7</accession>
<dbReference type="STRING" id="243275.TDE_1779"/>
<protein>
    <submittedName>
        <fullName evidence="3">Uncharacterized protein</fullName>
    </submittedName>
</protein>
<keyword evidence="4" id="KW-1185">Reference proteome</keyword>
<dbReference type="RefSeq" id="WP_002679540.1">
    <property type="nucleotide sequence ID" value="NC_002967.9"/>
</dbReference>
<gene>
    <name evidence="2" type="ordered locus">TDE_1779</name>
    <name evidence="3" type="ordered locus">TDE_1835</name>
</gene>
<dbReference type="KEGG" id="tde:TDE_1779"/>
<keyword evidence="1" id="KW-0472">Membrane</keyword>
<dbReference type="EMBL" id="AE017226">
    <property type="protein sequence ID" value="AAS12294.1"/>
    <property type="molecule type" value="Genomic_DNA"/>
</dbReference>
<proteinExistence type="predicted"/>
<evidence type="ECO:0000313" key="2">
    <source>
        <dbReference type="EMBL" id="AAS12294.1"/>
    </source>
</evidence>
<dbReference type="PaxDb" id="243275-TDE_1779"/>
<keyword evidence="1" id="KW-1133">Transmembrane helix</keyword>
<keyword evidence="1" id="KW-0812">Transmembrane</keyword>
<evidence type="ECO:0000313" key="3">
    <source>
        <dbReference type="EMBL" id="AAS12350.1"/>
    </source>
</evidence>
<reference evidence="3 4" key="1">
    <citation type="journal article" date="2004" name="Proc. Natl. Acad. Sci. U.S.A.">
        <title>Comparison of the genome of the oral pathogen Treponema denticola with other spirochete genomes.</title>
        <authorList>
            <person name="Seshadri R."/>
            <person name="Myers G.S."/>
            <person name="Tettelin H."/>
            <person name="Eisen J.A."/>
            <person name="Heidelberg J.F."/>
            <person name="Dodson R.J."/>
            <person name="Davidsen T.M."/>
            <person name="DeBoy R.T."/>
            <person name="Fouts D.E."/>
            <person name="Haft D.H."/>
            <person name="Selengut J."/>
            <person name="Ren Q."/>
            <person name="Brinkac L.M."/>
            <person name="Madupu R."/>
            <person name="Kolonay J."/>
            <person name="Durkin S.A."/>
            <person name="Daugherty S.C."/>
            <person name="Shetty J."/>
            <person name="Shvartsbeyn A."/>
            <person name="Gebregeorgis E."/>
            <person name="Geer K."/>
            <person name="Tsegaye G."/>
            <person name="Malek J."/>
            <person name="Ayodeji B."/>
            <person name="Shatsman S."/>
            <person name="McLeod M.P."/>
            <person name="Smajs D."/>
            <person name="Howell J.K."/>
            <person name="Pal S."/>
            <person name="Amin A."/>
            <person name="Vashisth P."/>
            <person name="McNeill T.Z."/>
            <person name="Xiang Q."/>
            <person name="Sodergren E."/>
            <person name="Baca E."/>
            <person name="Weinstock G.M."/>
            <person name="Norris S.J."/>
            <person name="Fraser C.M."/>
            <person name="Paulsen I.T."/>
        </authorList>
    </citation>
    <scope>NUCLEOTIDE SEQUENCE [LARGE SCALE GENOMIC DNA]</scope>
    <source>
        <strain evidence="3">ATCC 35405</strain>
        <strain evidence="4">ATCC 35405 / DSM 14222 / CIP 103919 / JCM 8153 / KCTC 15104</strain>
    </source>
</reference>
<name>Q73LM7_TREDE</name>